<accession>A0A8S5QY73</accession>
<proteinExistence type="predicted"/>
<protein>
    <submittedName>
        <fullName evidence="1">Uncharacterized protein</fullName>
    </submittedName>
</protein>
<evidence type="ECO:0000313" key="1">
    <source>
        <dbReference type="EMBL" id="DAE23620.1"/>
    </source>
</evidence>
<name>A0A8S5QY73_9CAUD</name>
<organism evidence="1">
    <name type="scientific">Siphoviridae sp. ctSwt2</name>
    <dbReference type="NCBI Taxonomy" id="2826346"/>
    <lineage>
        <taxon>Viruses</taxon>
        <taxon>Duplodnaviria</taxon>
        <taxon>Heunggongvirae</taxon>
        <taxon>Uroviricota</taxon>
        <taxon>Caudoviricetes</taxon>
    </lineage>
</organism>
<reference evidence="1" key="1">
    <citation type="journal article" date="2021" name="Proc. Natl. Acad. Sci. U.S.A.">
        <title>A Catalog of Tens of Thousands of Viruses from Human Metagenomes Reveals Hidden Associations with Chronic Diseases.</title>
        <authorList>
            <person name="Tisza M.J."/>
            <person name="Buck C.B."/>
        </authorList>
    </citation>
    <scope>NUCLEOTIDE SEQUENCE</scope>
    <source>
        <strain evidence="1">CtSwt2</strain>
    </source>
</reference>
<dbReference type="EMBL" id="BK015756">
    <property type="protein sequence ID" value="DAE23620.1"/>
    <property type="molecule type" value="Genomic_DNA"/>
</dbReference>
<sequence>MIRNRILICLKKWVKYVVKVKRMMETDENGVQRQFHPITHASAVRGLEKIIAGQSKVLSVNGHSGAVIITRADLDLPIDGIMISKQEYDKMLKIIADYEAGKLGGSGVELEKVKGDEE</sequence>